<dbReference type="GO" id="GO:0008418">
    <property type="term" value="F:protein-N-terminal asparagine amidohydrolase activity"/>
    <property type="evidence" value="ECO:0007669"/>
    <property type="project" value="InterPro"/>
</dbReference>
<organism evidence="2 3">
    <name type="scientific">Globisporangium ultimum (strain ATCC 200006 / CBS 805.95 / DAOM BR144)</name>
    <name type="common">Pythium ultimum</name>
    <dbReference type="NCBI Taxonomy" id="431595"/>
    <lineage>
        <taxon>Eukaryota</taxon>
        <taxon>Sar</taxon>
        <taxon>Stramenopiles</taxon>
        <taxon>Oomycota</taxon>
        <taxon>Peronosporomycetes</taxon>
        <taxon>Pythiales</taxon>
        <taxon>Pythiaceae</taxon>
        <taxon>Globisporangium</taxon>
    </lineage>
</organism>
<dbReference type="PANTHER" id="PTHR11750">
    <property type="entry name" value="PROTEIN N-TERMINAL AMIDASE"/>
    <property type="match status" value="1"/>
</dbReference>
<dbReference type="EMBL" id="GL376575">
    <property type="status" value="NOT_ANNOTATED_CDS"/>
    <property type="molecule type" value="Genomic_DNA"/>
</dbReference>
<dbReference type="GO" id="GO:0070773">
    <property type="term" value="F:protein-N-terminal glutamine amidohydrolase activity"/>
    <property type="evidence" value="ECO:0007669"/>
    <property type="project" value="InterPro"/>
</dbReference>
<reference evidence="2" key="3">
    <citation type="submission" date="2015-02" db="UniProtKB">
        <authorList>
            <consortium name="EnsemblProtists"/>
        </authorList>
    </citation>
    <scope>IDENTIFICATION</scope>
    <source>
        <strain evidence="2">DAOM BR144</strain>
    </source>
</reference>
<accession>K3XBB8</accession>
<reference evidence="3" key="1">
    <citation type="journal article" date="2010" name="Genome Biol.">
        <title>Genome sequence of the necrotrophic plant pathogen Pythium ultimum reveals original pathogenicity mechanisms and effector repertoire.</title>
        <authorList>
            <person name="Levesque C.A."/>
            <person name="Brouwer H."/>
            <person name="Cano L."/>
            <person name="Hamilton J.P."/>
            <person name="Holt C."/>
            <person name="Huitema E."/>
            <person name="Raffaele S."/>
            <person name="Robideau G.P."/>
            <person name="Thines M."/>
            <person name="Win J."/>
            <person name="Zerillo M.M."/>
            <person name="Beakes G.W."/>
            <person name="Boore J.L."/>
            <person name="Busam D."/>
            <person name="Dumas B."/>
            <person name="Ferriera S."/>
            <person name="Fuerstenberg S.I."/>
            <person name="Gachon C.M."/>
            <person name="Gaulin E."/>
            <person name="Govers F."/>
            <person name="Grenville-Briggs L."/>
            <person name="Horner N."/>
            <person name="Hostetler J."/>
            <person name="Jiang R.H."/>
            <person name="Johnson J."/>
            <person name="Krajaejun T."/>
            <person name="Lin H."/>
            <person name="Meijer H.J."/>
            <person name="Moore B."/>
            <person name="Morris P."/>
            <person name="Phuntmart V."/>
            <person name="Puiu D."/>
            <person name="Shetty J."/>
            <person name="Stajich J.E."/>
            <person name="Tripathy S."/>
            <person name="Wawra S."/>
            <person name="van West P."/>
            <person name="Whitty B.R."/>
            <person name="Coutinho P.M."/>
            <person name="Henrissat B."/>
            <person name="Martin F."/>
            <person name="Thomas P.D."/>
            <person name="Tyler B.M."/>
            <person name="De Vries R.P."/>
            <person name="Kamoun S."/>
            <person name="Yandell M."/>
            <person name="Tisserat N."/>
            <person name="Buell C.R."/>
        </authorList>
    </citation>
    <scope>NUCLEOTIDE SEQUENCE</scope>
    <source>
        <strain evidence="3">DAOM:BR144</strain>
    </source>
</reference>
<dbReference type="VEuPathDB" id="FungiDB:PYU1_G014486"/>
<dbReference type="OMA" id="VKILCWD"/>
<protein>
    <recommendedName>
        <fullName evidence="1">CN hydrolase domain-containing protein</fullName>
    </recommendedName>
</protein>
<dbReference type="AlphaFoldDB" id="K3XBB8"/>
<dbReference type="InterPro" id="IPR003010">
    <property type="entry name" value="C-N_Hydrolase"/>
</dbReference>
<dbReference type="GO" id="GO:0030163">
    <property type="term" value="P:protein catabolic process"/>
    <property type="evidence" value="ECO:0007669"/>
    <property type="project" value="TreeGrafter"/>
</dbReference>
<sequence length="271" mass="30847">MHFAIVQYEPKIGQVARNMVYVDHMIESLTQDDGIDVLMLSEMALTGYVFETKVEAAALAEVSDKGKTFAWCQRHARRLRCMVMCGYIERDAKDADVLYNAMMVLSPEGELVCNPRKTFLYETDKVWATAGDGFTTWHCPWLDKTISFGICMDINPYEFTAAFDEFEFATQVVRHGSDLVLFSCAWCDFDRDETDTFPTLSYWTTRLTPIIDALHKRSYPKPNCHFLVSNRIGEENGTYFVGASCALSLRQPQVLASATRHDEAVLRVEIP</sequence>
<dbReference type="Gene3D" id="3.60.110.10">
    <property type="entry name" value="Carbon-nitrogen hydrolase"/>
    <property type="match status" value="1"/>
</dbReference>
<dbReference type="HOGENOM" id="CLU_009854_1_0_1"/>
<name>K3XBB8_GLOUD</name>
<dbReference type="PROSITE" id="PS50263">
    <property type="entry name" value="CN_HYDROLASE"/>
    <property type="match status" value="1"/>
</dbReference>
<evidence type="ECO:0000313" key="3">
    <source>
        <dbReference type="Proteomes" id="UP000019132"/>
    </source>
</evidence>
<dbReference type="Pfam" id="PF00795">
    <property type="entry name" value="CN_hydrolase"/>
    <property type="match status" value="1"/>
</dbReference>
<dbReference type="PANTHER" id="PTHR11750:SF26">
    <property type="entry name" value="PROTEIN N-TERMINAL AMIDASE"/>
    <property type="match status" value="1"/>
</dbReference>
<evidence type="ECO:0000259" key="1">
    <source>
        <dbReference type="PROSITE" id="PS50263"/>
    </source>
</evidence>
<dbReference type="eggNOG" id="KOG0806">
    <property type="taxonomic scope" value="Eukaryota"/>
</dbReference>
<keyword evidence="3" id="KW-1185">Reference proteome</keyword>
<dbReference type="InParanoid" id="K3XBB8"/>
<feature type="domain" description="CN hydrolase" evidence="1">
    <location>
        <begin position="1"/>
        <end position="271"/>
    </location>
</feature>
<evidence type="ECO:0000313" key="2">
    <source>
        <dbReference type="EnsemblProtists" id="PYU1_T014517"/>
    </source>
</evidence>
<proteinExistence type="predicted"/>
<dbReference type="SUPFAM" id="SSF56317">
    <property type="entry name" value="Carbon-nitrogen hydrolase"/>
    <property type="match status" value="1"/>
</dbReference>
<dbReference type="InterPro" id="IPR036526">
    <property type="entry name" value="C-N_Hydrolase_sf"/>
</dbReference>
<dbReference type="InterPro" id="IPR039703">
    <property type="entry name" value="Nta1"/>
</dbReference>
<reference evidence="3" key="2">
    <citation type="submission" date="2010-04" db="EMBL/GenBank/DDBJ databases">
        <authorList>
            <person name="Buell R."/>
            <person name="Hamilton J."/>
            <person name="Hostetler J."/>
        </authorList>
    </citation>
    <scope>NUCLEOTIDE SEQUENCE [LARGE SCALE GENOMIC DNA]</scope>
    <source>
        <strain evidence="3">DAOM:BR144</strain>
    </source>
</reference>
<dbReference type="STRING" id="431595.K3XBB8"/>
<dbReference type="EnsemblProtists" id="PYU1_T014517">
    <property type="protein sequence ID" value="PYU1_T014517"/>
    <property type="gene ID" value="PYU1_G014486"/>
</dbReference>
<dbReference type="Proteomes" id="UP000019132">
    <property type="component" value="Unassembled WGS sequence"/>
</dbReference>